<sequence length="397" mass="44139">MKFSSYIAKRYLFSKSERNAINWITGIAALGIIAGAFSLFVVMSTFAGLKEFSLQFSNQYDPDVKVLPKFGKTLEFTSQTEAKLLALQDVQLISKVVEERSLVKFKKNTSAAFIKGVDANFLEVTQMDLAVDFGEWFTSEYQVVLGNQIARTLGTGINDPTGVITFMVPKAGKGQITSLNAAFRTTNAMATGFYRISEELDGKYMFADLAFTKDYLGFKDNEYSAIEIKLSPLADLTKVKQGIKAVFDEDVFVKDRVQLNDQLYKMLNTEYLAVYFIFTLVIIIALFNVIGSLIMAILDKRKDIKTLANLGATRSQLKNIFFKQGIYMTLIGGGMGLILGLLLVVSQMQYGWFLITPSLAYPVKIEISNILIVTATISVLGIIASWIAAQRVEKVLI</sequence>
<feature type="transmembrane region" description="Helical" evidence="7">
    <location>
        <begin position="326"/>
        <end position="350"/>
    </location>
</feature>
<evidence type="ECO:0000256" key="3">
    <source>
        <dbReference type="ARBA" id="ARBA00022475"/>
    </source>
</evidence>
<dbReference type="InterPro" id="IPR051447">
    <property type="entry name" value="Lipoprotein-release_system"/>
</dbReference>
<keyword evidence="3" id="KW-1003">Cell membrane</keyword>
<dbReference type="PANTHER" id="PTHR30489:SF0">
    <property type="entry name" value="LIPOPROTEIN-RELEASING SYSTEM TRANSMEMBRANE PROTEIN LOLE"/>
    <property type="match status" value="1"/>
</dbReference>
<keyword evidence="6 7" id="KW-0472">Membrane</keyword>
<dbReference type="AlphaFoldDB" id="A0A916ZNY8"/>
<evidence type="ECO:0000259" key="8">
    <source>
        <dbReference type="Pfam" id="PF02687"/>
    </source>
</evidence>
<dbReference type="InterPro" id="IPR003838">
    <property type="entry name" value="ABC3_permease_C"/>
</dbReference>
<protein>
    <submittedName>
        <fullName evidence="10">Membrane protein</fullName>
    </submittedName>
</protein>
<keyword evidence="11" id="KW-1185">Reference proteome</keyword>
<dbReference type="InterPro" id="IPR025857">
    <property type="entry name" value="MacB_PCD"/>
</dbReference>
<evidence type="ECO:0000256" key="5">
    <source>
        <dbReference type="ARBA" id="ARBA00022989"/>
    </source>
</evidence>
<evidence type="ECO:0000256" key="6">
    <source>
        <dbReference type="ARBA" id="ARBA00023136"/>
    </source>
</evidence>
<evidence type="ECO:0000259" key="9">
    <source>
        <dbReference type="Pfam" id="PF12704"/>
    </source>
</evidence>
<evidence type="ECO:0000313" key="11">
    <source>
        <dbReference type="Proteomes" id="UP000599688"/>
    </source>
</evidence>
<feature type="transmembrane region" description="Helical" evidence="7">
    <location>
        <begin position="370"/>
        <end position="389"/>
    </location>
</feature>
<reference evidence="10 11" key="1">
    <citation type="journal article" date="2014" name="Int. J. Syst. Evol. Microbiol.">
        <title>Complete genome sequence of Corynebacterium casei LMG S-19264T (=DSM 44701T), isolated from a smear-ripened cheese.</title>
        <authorList>
            <consortium name="US DOE Joint Genome Institute (JGI-PGF)"/>
            <person name="Walter F."/>
            <person name="Albersmeier A."/>
            <person name="Kalinowski J."/>
            <person name="Ruckert C."/>
        </authorList>
    </citation>
    <scope>NUCLEOTIDE SEQUENCE [LARGE SCALE GENOMIC DNA]</scope>
    <source>
        <strain evidence="10 11">CGMCC 1.12925</strain>
    </source>
</reference>
<dbReference type="Pfam" id="PF12704">
    <property type="entry name" value="MacB_PCD"/>
    <property type="match status" value="1"/>
</dbReference>
<dbReference type="RefSeq" id="WP_188405091.1">
    <property type="nucleotide sequence ID" value="NZ_BMGL01000002.1"/>
</dbReference>
<proteinExistence type="inferred from homology"/>
<feature type="domain" description="MacB-like periplasmic core" evidence="9">
    <location>
        <begin position="25"/>
        <end position="245"/>
    </location>
</feature>
<dbReference type="PANTHER" id="PTHR30489">
    <property type="entry name" value="LIPOPROTEIN-RELEASING SYSTEM TRANSMEMBRANE PROTEIN LOLE"/>
    <property type="match status" value="1"/>
</dbReference>
<evidence type="ECO:0000256" key="7">
    <source>
        <dbReference type="SAM" id="Phobius"/>
    </source>
</evidence>
<feature type="domain" description="ABC3 transporter permease C-terminal" evidence="8">
    <location>
        <begin position="276"/>
        <end position="392"/>
    </location>
</feature>
<dbReference type="Proteomes" id="UP000599688">
    <property type="component" value="Unassembled WGS sequence"/>
</dbReference>
<evidence type="ECO:0000256" key="4">
    <source>
        <dbReference type="ARBA" id="ARBA00022692"/>
    </source>
</evidence>
<evidence type="ECO:0000313" key="10">
    <source>
        <dbReference type="EMBL" id="GGE05515.1"/>
    </source>
</evidence>
<feature type="transmembrane region" description="Helical" evidence="7">
    <location>
        <begin position="272"/>
        <end position="298"/>
    </location>
</feature>
<dbReference type="Pfam" id="PF02687">
    <property type="entry name" value="FtsX"/>
    <property type="match status" value="1"/>
</dbReference>
<name>A0A916ZNY8_9FLAO</name>
<dbReference type="GO" id="GO:0098797">
    <property type="term" value="C:plasma membrane protein complex"/>
    <property type="evidence" value="ECO:0007669"/>
    <property type="project" value="TreeGrafter"/>
</dbReference>
<gene>
    <name evidence="10" type="ORF">GCM10010831_04000</name>
</gene>
<organism evidence="10 11">
    <name type="scientific">Psychroflexus salis</name>
    <dbReference type="NCBI Taxonomy" id="1526574"/>
    <lineage>
        <taxon>Bacteria</taxon>
        <taxon>Pseudomonadati</taxon>
        <taxon>Bacteroidota</taxon>
        <taxon>Flavobacteriia</taxon>
        <taxon>Flavobacteriales</taxon>
        <taxon>Flavobacteriaceae</taxon>
        <taxon>Psychroflexus</taxon>
    </lineage>
</organism>
<dbReference type="EMBL" id="BMGL01000002">
    <property type="protein sequence ID" value="GGE05515.1"/>
    <property type="molecule type" value="Genomic_DNA"/>
</dbReference>
<comment type="caution">
    <text evidence="10">The sequence shown here is derived from an EMBL/GenBank/DDBJ whole genome shotgun (WGS) entry which is preliminary data.</text>
</comment>
<dbReference type="GO" id="GO:0044874">
    <property type="term" value="P:lipoprotein localization to outer membrane"/>
    <property type="evidence" value="ECO:0007669"/>
    <property type="project" value="TreeGrafter"/>
</dbReference>
<keyword evidence="5 7" id="KW-1133">Transmembrane helix</keyword>
<evidence type="ECO:0000256" key="1">
    <source>
        <dbReference type="ARBA" id="ARBA00004651"/>
    </source>
</evidence>
<keyword evidence="4 7" id="KW-0812">Transmembrane</keyword>
<feature type="transmembrane region" description="Helical" evidence="7">
    <location>
        <begin position="21"/>
        <end position="49"/>
    </location>
</feature>
<comment type="subcellular location">
    <subcellularLocation>
        <location evidence="1">Cell membrane</location>
        <topology evidence="1">Multi-pass membrane protein</topology>
    </subcellularLocation>
</comment>
<comment type="similarity">
    <text evidence="2">Belongs to the ABC-4 integral membrane protein family. LolC/E subfamily.</text>
</comment>
<accession>A0A916ZNY8</accession>
<evidence type="ECO:0000256" key="2">
    <source>
        <dbReference type="ARBA" id="ARBA00005236"/>
    </source>
</evidence>